<proteinExistence type="predicted"/>
<feature type="region of interest" description="Disordered" evidence="1">
    <location>
        <begin position="75"/>
        <end position="97"/>
    </location>
</feature>
<evidence type="ECO:0000313" key="3">
    <source>
        <dbReference type="Proteomes" id="UP000030645"/>
    </source>
</evidence>
<organism evidence="2 3">
    <name type="scientific">Morus notabilis</name>
    <dbReference type="NCBI Taxonomy" id="981085"/>
    <lineage>
        <taxon>Eukaryota</taxon>
        <taxon>Viridiplantae</taxon>
        <taxon>Streptophyta</taxon>
        <taxon>Embryophyta</taxon>
        <taxon>Tracheophyta</taxon>
        <taxon>Spermatophyta</taxon>
        <taxon>Magnoliopsida</taxon>
        <taxon>eudicotyledons</taxon>
        <taxon>Gunneridae</taxon>
        <taxon>Pentapetalae</taxon>
        <taxon>rosids</taxon>
        <taxon>fabids</taxon>
        <taxon>Rosales</taxon>
        <taxon>Moraceae</taxon>
        <taxon>Moreae</taxon>
        <taxon>Morus</taxon>
    </lineage>
</organism>
<dbReference type="AlphaFoldDB" id="W9SK99"/>
<evidence type="ECO:0000256" key="1">
    <source>
        <dbReference type="SAM" id="MobiDB-lite"/>
    </source>
</evidence>
<dbReference type="EMBL" id="KE346312">
    <property type="protein sequence ID" value="EXC32763.1"/>
    <property type="molecule type" value="Genomic_DNA"/>
</dbReference>
<accession>W9SK99</accession>
<evidence type="ECO:0000313" key="2">
    <source>
        <dbReference type="EMBL" id="EXC32763.1"/>
    </source>
</evidence>
<protein>
    <submittedName>
        <fullName evidence="2">Uncharacterized protein</fullName>
    </submittedName>
</protein>
<name>W9SK99_9ROSA</name>
<keyword evidence="3" id="KW-1185">Reference proteome</keyword>
<feature type="compositionally biased region" description="Basic residues" evidence="1">
    <location>
        <begin position="17"/>
        <end position="31"/>
    </location>
</feature>
<dbReference type="Proteomes" id="UP000030645">
    <property type="component" value="Unassembled WGS sequence"/>
</dbReference>
<feature type="region of interest" description="Disordered" evidence="1">
    <location>
        <begin position="15"/>
        <end position="41"/>
    </location>
</feature>
<feature type="compositionally biased region" description="Basic and acidic residues" evidence="1">
    <location>
        <begin position="81"/>
        <end position="97"/>
    </location>
</feature>
<sequence>MFDLRPVELLHKSYSTIKKKKRQANPTKRRQVTNPCNDDAHREEIARNKAIAAIVGASVKNEQRFMFDEVAMSSARLPPSKCHEAVENEKMSRSRSP</sequence>
<reference evidence="3" key="1">
    <citation type="submission" date="2013-01" db="EMBL/GenBank/DDBJ databases">
        <title>Draft Genome Sequence of a Mulberry Tree, Morus notabilis C.K. Schneid.</title>
        <authorList>
            <person name="He N."/>
            <person name="Zhao S."/>
        </authorList>
    </citation>
    <scope>NUCLEOTIDE SEQUENCE</scope>
</reference>
<gene>
    <name evidence="2" type="ORF">L484_019877</name>
</gene>